<gene>
    <name evidence="2" type="ORF">WR25_11750</name>
</gene>
<dbReference type="Gene3D" id="3.60.15.10">
    <property type="entry name" value="Ribonuclease Z/Hydroxyacylglutathione hydrolase-like"/>
    <property type="match status" value="1"/>
</dbReference>
<keyword evidence="3" id="KW-1185">Reference proteome</keyword>
<sequence>MGSRLRSSVSLVYDGGYFILVDTPSATDIEAKDLMLKGIASRNIVPGEIQFVLTTHPHPDHFGQLNFFPNARHFFGAYEYSDDNYMTTELNLNETMKLSNNVYLMNTPGHTAQDVSVIVLNTPCCGTVVVSGDLFYNETDAMLDSGEWFEEAWNPVEGRNNRYKILCMADFIIPGHGKLFKVNSHMRRNANCATVNTTNSLLIELKRQQTNDLKCLSRRGPLKTTTPIPKLSDETATPKLSIQWADDKPNTFNSLNGNSNNADNLARPNYQPNPSHQTFSSLAAQTYQARQSIAPVIETAAQQLSKLLNVQLNQKDPKDVPFPHTKFWQDTISKISMGQLQGKLSTGVVGNVPGGLSQAVLSAQFNPNPFRSFNYLNAAFNVSSPPSG</sequence>
<proteinExistence type="predicted"/>
<reference evidence="2 3" key="1">
    <citation type="journal article" date="2017" name="Curr. Biol.">
        <title>Genome architecture and evolution of a unichromosomal asexual nematode.</title>
        <authorList>
            <person name="Fradin H."/>
            <person name="Zegar C."/>
            <person name="Gutwein M."/>
            <person name="Lucas J."/>
            <person name="Kovtun M."/>
            <person name="Corcoran D."/>
            <person name="Baugh L.R."/>
            <person name="Kiontke K."/>
            <person name="Gunsalus K."/>
            <person name="Fitch D.H."/>
            <person name="Piano F."/>
        </authorList>
    </citation>
    <scope>NUCLEOTIDE SEQUENCE [LARGE SCALE GENOMIC DNA]</scope>
    <source>
        <strain evidence="2">PF1309</strain>
    </source>
</reference>
<dbReference type="PANTHER" id="PTHR23200:SF39">
    <property type="entry name" value="PROTEIN CBG14679"/>
    <property type="match status" value="1"/>
</dbReference>
<dbReference type="SUPFAM" id="SSF56281">
    <property type="entry name" value="Metallo-hydrolase/oxidoreductase"/>
    <property type="match status" value="1"/>
</dbReference>
<name>A0A2A2KPS3_9BILA</name>
<accession>A0A2A2KPS3</accession>
<dbReference type="Pfam" id="PF00753">
    <property type="entry name" value="Lactamase_B"/>
    <property type="match status" value="1"/>
</dbReference>
<dbReference type="PANTHER" id="PTHR23200">
    <property type="entry name" value="METALLO-BETA-LACTAMASE DOMAIN-CONTAINING PROTEIN 1"/>
    <property type="match status" value="1"/>
</dbReference>
<comment type="caution">
    <text evidence="2">The sequence shown here is derived from an EMBL/GenBank/DDBJ whole genome shotgun (WGS) entry which is preliminary data.</text>
</comment>
<evidence type="ECO:0000259" key="1">
    <source>
        <dbReference type="SMART" id="SM00849"/>
    </source>
</evidence>
<dbReference type="SMART" id="SM00849">
    <property type="entry name" value="Lactamase_B"/>
    <property type="match status" value="1"/>
</dbReference>
<evidence type="ECO:0000313" key="3">
    <source>
        <dbReference type="Proteomes" id="UP000218231"/>
    </source>
</evidence>
<dbReference type="EMBL" id="LIAE01008038">
    <property type="protein sequence ID" value="PAV75813.1"/>
    <property type="molecule type" value="Genomic_DNA"/>
</dbReference>
<dbReference type="CDD" id="cd07711">
    <property type="entry name" value="MBLAC1-like_MBL-fold"/>
    <property type="match status" value="1"/>
</dbReference>
<evidence type="ECO:0000313" key="2">
    <source>
        <dbReference type="EMBL" id="PAV75813.1"/>
    </source>
</evidence>
<dbReference type="InterPro" id="IPR039344">
    <property type="entry name" value="MBLAC1"/>
</dbReference>
<feature type="domain" description="Metallo-beta-lactamase" evidence="1">
    <location>
        <begin position="6"/>
        <end position="176"/>
    </location>
</feature>
<dbReference type="Proteomes" id="UP000218231">
    <property type="component" value="Unassembled WGS sequence"/>
</dbReference>
<dbReference type="OrthoDB" id="5869257at2759"/>
<protein>
    <recommendedName>
        <fullName evidence="1">Metallo-beta-lactamase domain-containing protein</fullName>
    </recommendedName>
</protein>
<dbReference type="AlphaFoldDB" id="A0A2A2KPS3"/>
<organism evidence="2 3">
    <name type="scientific">Diploscapter pachys</name>
    <dbReference type="NCBI Taxonomy" id="2018661"/>
    <lineage>
        <taxon>Eukaryota</taxon>
        <taxon>Metazoa</taxon>
        <taxon>Ecdysozoa</taxon>
        <taxon>Nematoda</taxon>
        <taxon>Chromadorea</taxon>
        <taxon>Rhabditida</taxon>
        <taxon>Rhabditina</taxon>
        <taxon>Rhabditomorpha</taxon>
        <taxon>Rhabditoidea</taxon>
        <taxon>Rhabditidae</taxon>
        <taxon>Diploscapter</taxon>
    </lineage>
</organism>
<dbReference type="InterPro" id="IPR036866">
    <property type="entry name" value="RibonucZ/Hydroxyglut_hydro"/>
</dbReference>
<dbReference type="InterPro" id="IPR001279">
    <property type="entry name" value="Metallo-B-lactamas"/>
</dbReference>